<evidence type="ECO:0000313" key="3">
    <source>
        <dbReference type="Proteomes" id="UP001600941"/>
    </source>
</evidence>
<dbReference type="InterPro" id="IPR013216">
    <property type="entry name" value="Methyltransf_11"/>
</dbReference>
<protein>
    <submittedName>
        <fullName evidence="2">Class I SAM-dependent methyltransferase</fullName>
    </submittedName>
</protein>
<name>A0ABQ0BUZ1_9FIRM</name>
<dbReference type="GO" id="GO:0008168">
    <property type="term" value="F:methyltransferase activity"/>
    <property type="evidence" value="ECO:0007669"/>
    <property type="project" value="UniProtKB-KW"/>
</dbReference>
<dbReference type="InterPro" id="IPR029063">
    <property type="entry name" value="SAM-dependent_MTases_sf"/>
</dbReference>
<dbReference type="Proteomes" id="UP001600941">
    <property type="component" value="Unassembled WGS sequence"/>
</dbReference>
<proteinExistence type="predicted"/>
<dbReference type="SUPFAM" id="SSF53335">
    <property type="entry name" value="S-adenosyl-L-methionine-dependent methyltransferases"/>
    <property type="match status" value="1"/>
</dbReference>
<keyword evidence="2" id="KW-0489">Methyltransferase</keyword>
<feature type="domain" description="Methyltransferase type 11" evidence="1">
    <location>
        <begin position="73"/>
        <end position="170"/>
    </location>
</feature>
<keyword evidence="3" id="KW-1185">Reference proteome</keyword>
<dbReference type="EMBL" id="BAABZQ010000001">
    <property type="protein sequence ID" value="GAA6500357.1"/>
    <property type="molecule type" value="Genomic_DNA"/>
</dbReference>
<accession>A0ABQ0BUZ1</accession>
<organism evidence="2 3">
    <name type="scientific">Blautia parvula</name>
    <dbReference type="NCBI Taxonomy" id="2877527"/>
    <lineage>
        <taxon>Bacteria</taxon>
        <taxon>Bacillati</taxon>
        <taxon>Bacillota</taxon>
        <taxon>Clostridia</taxon>
        <taxon>Lachnospirales</taxon>
        <taxon>Lachnospiraceae</taxon>
        <taxon>Blautia</taxon>
    </lineage>
</organism>
<evidence type="ECO:0000313" key="2">
    <source>
        <dbReference type="EMBL" id="GAA6500357.1"/>
    </source>
</evidence>
<evidence type="ECO:0000259" key="1">
    <source>
        <dbReference type="Pfam" id="PF08241"/>
    </source>
</evidence>
<comment type="caution">
    <text evidence="2">The sequence shown here is derived from an EMBL/GenBank/DDBJ whole genome shotgun (WGS) entry which is preliminary data.</text>
</comment>
<reference evidence="2 3" key="1">
    <citation type="submission" date="2024-04" db="EMBL/GenBank/DDBJ databases">
        <title>Defined microbial consortia suppress multidrug-resistant proinflammatory Enterobacteriaceae via ecological control.</title>
        <authorList>
            <person name="Furuichi M."/>
            <person name="Kawaguchi T."/>
            <person name="Pust M."/>
            <person name="Yasuma K."/>
            <person name="Plichta D."/>
            <person name="Hasegawa N."/>
            <person name="Ohya T."/>
            <person name="Bhattarai S."/>
            <person name="Sasajima S."/>
            <person name="Aoto Y."/>
            <person name="Tuganbaev T."/>
            <person name="Yaginuma M."/>
            <person name="Ueda M."/>
            <person name="Okahashi N."/>
            <person name="Amafuji K."/>
            <person name="Kiridooshi Y."/>
            <person name="Sugita K."/>
            <person name="Strazar M."/>
            <person name="Skelly A."/>
            <person name="Suda W."/>
            <person name="Hattori M."/>
            <person name="Nakamoto N."/>
            <person name="Caballero S."/>
            <person name="Norman J."/>
            <person name="Olle B."/>
            <person name="Tanoue T."/>
            <person name="Arita M."/>
            <person name="Bucci V."/>
            <person name="Atarashi K."/>
            <person name="Xavier R."/>
            <person name="Honda K."/>
        </authorList>
    </citation>
    <scope>NUCLEOTIDE SEQUENCE [LARGE SCALE GENOMIC DNA]</scope>
    <source>
        <strain evidence="3">k34-0107-D12</strain>
    </source>
</reference>
<dbReference type="Pfam" id="PF08241">
    <property type="entry name" value="Methyltransf_11"/>
    <property type="match status" value="1"/>
</dbReference>
<sequence>MKNQLDLIAKSYDRSIREHGKHDFPNYDNLPDYITNNPDYPKYIAAVESGKGGSEYIEIKEYLKPDADKKFIDLGCALNLMFKGYDTWPSLYHGVDISPETIQLLYKYVENKKLPIGELFCGSIHETLFEDSSFDIGACIGVLEYFEKDFVQKAIVEAHRIIKPSGKFVLDIPNINSSVGRIMMQIEEYIGRPDMFNILPYEFENILQQYFEIEKKDGIYDDVGMIHYFLGCKK</sequence>
<dbReference type="Gene3D" id="3.40.50.150">
    <property type="entry name" value="Vaccinia Virus protein VP39"/>
    <property type="match status" value="1"/>
</dbReference>
<keyword evidence="2" id="KW-0808">Transferase</keyword>
<dbReference type="RefSeq" id="WP_227211821.1">
    <property type="nucleotide sequence ID" value="NZ_BAABZQ010000001.1"/>
</dbReference>
<dbReference type="CDD" id="cd02440">
    <property type="entry name" value="AdoMet_MTases"/>
    <property type="match status" value="1"/>
</dbReference>
<dbReference type="GO" id="GO:0032259">
    <property type="term" value="P:methylation"/>
    <property type="evidence" value="ECO:0007669"/>
    <property type="project" value="UniProtKB-KW"/>
</dbReference>
<gene>
    <name evidence="2" type="ORF">K340107D12_31730</name>
</gene>